<dbReference type="InterPro" id="IPR003313">
    <property type="entry name" value="AraC-bd"/>
</dbReference>
<evidence type="ECO:0000256" key="3">
    <source>
        <dbReference type="ARBA" id="ARBA00023163"/>
    </source>
</evidence>
<dbReference type="InterPro" id="IPR009057">
    <property type="entry name" value="Homeodomain-like_sf"/>
</dbReference>
<dbReference type="Pfam" id="PF12833">
    <property type="entry name" value="HTH_18"/>
    <property type="match status" value="1"/>
</dbReference>
<dbReference type="Gene3D" id="2.60.120.10">
    <property type="entry name" value="Jelly Rolls"/>
    <property type="match status" value="1"/>
</dbReference>
<dbReference type="PANTHER" id="PTHR11019">
    <property type="entry name" value="HTH-TYPE TRANSCRIPTIONAL REGULATOR NIMR"/>
    <property type="match status" value="1"/>
</dbReference>
<sequence>MPPGDRRAEADPLLPHDRLSPVSAMALETDSRRRCFNAPATREPDLAPDDVRRTILNCFCPARLTMSPVRPLRCSHAQLSARSTNPADYQRASGPASVLAKEYADGFEVGEHRHARAQLIYATRGVIEVTIGQSLWLVPPQRALWMPAGTPHAMRARGAVSLRSPYIRAESCPRGFPDTPHSVNVTPLLRELIVRAASIPLDSELTGRDGLVIAHLLAEIEWVPGHPLRMPGGDDRRLKRICDAILRDPADVRTLDAWADEAGASTRTLARLFLAETGISFVHWRQLVRVQHALPLLASGMPVAEVSLALGYETPGAFAAMFRRVTGTTPSAYFSLSESA</sequence>
<dbReference type="InterPro" id="IPR018060">
    <property type="entry name" value="HTH_AraC"/>
</dbReference>
<dbReference type="InterPro" id="IPR011051">
    <property type="entry name" value="RmlC_Cupin_sf"/>
</dbReference>
<dbReference type="SUPFAM" id="SSF46689">
    <property type="entry name" value="Homeodomain-like"/>
    <property type="match status" value="1"/>
</dbReference>
<evidence type="ECO:0000259" key="4">
    <source>
        <dbReference type="PROSITE" id="PS01124"/>
    </source>
</evidence>
<feature type="domain" description="HTH araC/xylS-type" evidence="4">
    <location>
        <begin position="239"/>
        <end position="336"/>
    </location>
</feature>
<organism evidence="5 6">
    <name type="scientific">Burkholderia pseudomultivorans</name>
    <dbReference type="NCBI Taxonomy" id="1207504"/>
    <lineage>
        <taxon>Bacteria</taxon>
        <taxon>Pseudomonadati</taxon>
        <taxon>Pseudomonadota</taxon>
        <taxon>Betaproteobacteria</taxon>
        <taxon>Burkholderiales</taxon>
        <taxon>Burkholderiaceae</taxon>
        <taxon>Burkholderia</taxon>
        <taxon>Burkholderia cepacia complex</taxon>
    </lineage>
</organism>
<gene>
    <name evidence="5" type="primary">nimR_6</name>
    <name evidence="5" type="ORF">FEQ00_05980</name>
</gene>
<dbReference type="InterPro" id="IPR018062">
    <property type="entry name" value="HTH_AraC-typ_CS"/>
</dbReference>
<evidence type="ECO:0000313" key="5">
    <source>
        <dbReference type="EMBL" id="MDR8757526.1"/>
    </source>
</evidence>
<dbReference type="PROSITE" id="PS00041">
    <property type="entry name" value="HTH_ARAC_FAMILY_1"/>
    <property type="match status" value="1"/>
</dbReference>
<keyword evidence="2" id="KW-0238">DNA-binding</keyword>
<keyword evidence="6" id="KW-1185">Reference proteome</keyword>
<dbReference type="SUPFAM" id="SSF51182">
    <property type="entry name" value="RmlC-like cupins"/>
    <property type="match status" value="1"/>
</dbReference>
<dbReference type="EMBL" id="VJSY01000063">
    <property type="protein sequence ID" value="MDR8757526.1"/>
    <property type="molecule type" value="Genomic_DNA"/>
</dbReference>
<dbReference type="PROSITE" id="PS01124">
    <property type="entry name" value="HTH_ARAC_FAMILY_2"/>
    <property type="match status" value="1"/>
</dbReference>
<comment type="caution">
    <text evidence="5">The sequence shown here is derived from an EMBL/GenBank/DDBJ whole genome shotgun (WGS) entry which is preliminary data.</text>
</comment>
<evidence type="ECO:0000313" key="6">
    <source>
        <dbReference type="Proteomes" id="UP001248067"/>
    </source>
</evidence>
<accession>A0ABU2ECA5</accession>
<keyword evidence="1" id="KW-0805">Transcription regulation</keyword>
<dbReference type="Proteomes" id="UP001248067">
    <property type="component" value="Unassembled WGS sequence"/>
</dbReference>
<reference evidence="5 6" key="1">
    <citation type="submission" date="2019-06" db="EMBL/GenBank/DDBJ databases">
        <title>Evolution of Burkholderia multivorans in the lungs of Cystic Fibrosis patients.</title>
        <authorList>
            <person name="Moreira L.M."/>
        </authorList>
    </citation>
    <scope>NUCLEOTIDE SEQUENCE [LARGE SCALE GENOMIC DNA]</scope>
    <source>
        <strain evidence="5 6">VC13239</strain>
    </source>
</reference>
<evidence type="ECO:0000256" key="1">
    <source>
        <dbReference type="ARBA" id="ARBA00023015"/>
    </source>
</evidence>
<dbReference type="PANTHER" id="PTHR11019:SF159">
    <property type="entry name" value="TRANSCRIPTIONAL REGULATOR-RELATED"/>
    <property type="match status" value="1"/>
</dbReference>
<dbReference type="Pfam" id="PF02311">
    <property type="entry name" value="AraC_binding"/>
    <property type="match status" value="1"/>
</dbReference>
<dbReference type="Gene3D" id="1.10.10.60">
    <property type="entry name" value="Homeodomain-like"/>
    <property type="match status" value="1"/>
</dbReference>
<dbReference type="SMART" id="SM00342">
    <property type="entry name" value="HTH_ARAC"/>
    <property type="match status" value="1"/>
</dbReference>
<evidence type="ECO:0000256" key="2">
    <source>
        <dbReference type="ARBA" id="ARBA00023125"/>
    </source>
</evidence>
<keyword evidence="3" id="KW-0804">Transcription</keyword>
<name>A0ABU2ECA5_9BURK</name>
<dbReference type="CDD" id="cd06124">
    <property type="entry name" value="cupin_NimR-like_N"/>
    <property type="match status" value="1"/>
</dbReference>
<proteinExistence type="predicted"/>
<protein>
    <submittedName>
        <fullName evidence="5">HTH-type transcriptional regulator NimR</fullName>
    </submittedName>
</protein>
<dbReference type="InterPro" id="IPR014710">
    <property type="entry name" value="RmlC-like_jellyroll"/>
</dbReference>